<dbReference type="PROSITE" id="PS00430">
    <property type="entry name" value="TONB_DEPENDENT_REC_1"/>
    <property type="match status" value="1"/>
</dbReference>
<feature type="chain" id="PRO_5011507160" description="Htaa protein" evidence="2">
    <location>
        <begin position="27"/>
        <end position="347"/>
    </location>
</feature>
<name>A0A1H0CQB8_9ACTN</name>
<evidence type="ECO:0000313" key="3">
    <source>
        <dbReference type="EMBL" id="SDN60038.1"/>
    </source>
</evidence>
<evidence type="ECO:0000313" key="4">
    <source>
        <dbReference type="Proteomes" id="UP000199004"/>
    </source>
</evidence>
<organism evidence="3 4">
    <name type="scientific">Nocardioides szechwanensis</name>
    <dbReference type="NCBI Taxonomy" id="1005944"/>
    <lineage>
        <taxon>Bacteria</taxon>
        <taxon>Bacillati</taxon>
        <taxon>Actinomycetota</taxon>
        <taxon>Actinomycetes</taxon>
        <taxon>Propionibacteriales</taxon>
        <taxon>Nocardioidaceae</taxon>
        <taxon>Nocardioides</taxon>
    </lineage>
</organism>
<evidence type="ECO:0000256" key="1">
    <source>
        <dbReference type="SAM" id="MobiDB-lite"/>
    </source>
</evidence>
<accession>A0A1H0CQB8</accession>
<proteinExistence type="predicted"/>
<feature type="compositionally biased region" description="Pro residues" evidence="1">
    <location>
        <begin position="324"/>
        <end position="335"/>
    </location>
</feature>
<sequence length="347" mass="35400">MSIRAGLGALVAVAAATALSVAPAHADNTVVVRGTAFPDARVQLSFVGCGSVYDRTDEALHPRIGHGPDLPPTGTRSLGYTLGGGNAIGAVVNVPSLVGAGTASVAVHAVEGARGVAYAGFQEAADGGTSAVWFGRAELTVTAGAWQDVEATGLSYVWTKYDATTGQVIARGPAAPVNVFDFLAAHGGDGPGLYSIGFGCDGRPFSMDAVRVGAPGSQTTYDLEGLSTATTMHGAQAVVKAGESVDLRGSLEVLGGIHVPHATLVLEQRVGDGQWWPVAVADAADPVVTVSPVQRSVYRWRFVDRPLAEGSESLPFVVEVEPAPVEPSPVEPSPVQPSDETSASPSP</sequence>
<keyword evidence="4" id="KW-1185">Reference proteome</keyword>
<dbReference type="Proteomes" id="UP000199004">
    <property type="component" value="Unassembled WGS sequence"/>
</dbReference>
<gene>
    <name evidence="3" type="ORF">SAMN05192576_2494</name>
</gene>
<dbReference type="OrthoDB" id="3774480at2"/>
<feature type="signal peptide" evidence="2">
    <location>
        <begin position="1"/>
        <end position="26"/>
    </location>
</feature>
<protein>
    <recommendedName>
        <fullName evidence="5">Htaa protein</fullName>
    </recommendedName>
</protein>
<reference evidence="3 4" key="1">
    <citation type="submission" date="2016-10" db="EMBL/GenBank/DDBJ databases">
        <authorList>
            <person name="de Groot N.N."/>
        </authorList>
    </citation>
    <scope>NUCLEOTIDE SEQUENCE [LARGE SCALE GENOMIC DNA]</scope>
    <source>
        <strain evidence="3 4">CGMCC 1.11147</strain>
    </source>
</reference>
<dbReference type="InterPro" id="IPR010916">
    <property type="entry name" value="TonB_box_CS"/>
</dbReference>
<feature type="region of interest" description="Disordered" evidence="1">
    <location>
        <begin position="319"/>
        <end position="347"/>
    </location>
</feature>
<dbReference type="STRING" id="1005944.SAMN05192576_2494"/>
<keyword evidence="2" id="KW-0732">Signal</keyword>
<dbReference type="RefSeq" id="WP_091025096.1">
    <property type="nucleotide sequence ID" value="NZ_BKAE01000006.1"/>
</dbReference>
<dbReference type="AlphaFoldDB" id="A0A1H0CQB8"/>
<evidence type="ECO:0008006" key="5">
    <source>
        <dbReference type="Google" id="ProtNLM"/>
    </source>
</evidence>
<dbReference type="EMBL" id="FNIC01000003">
    <property type="protein sequence ID" value="SDN60038.1"/>
    <property type="molecule type" value="Genomic_DNA"/>
</dbReference>
<evidence type="ECO:0000256" key="2">
    <source>
        <dbReference type="SAM" id="SignalP"/>
    </source>
</evidence>